<dbReference type="InterPro" id="IPR001245">
    <property type="entry name" value="Ser-Thr/Tyr_kinase_cat_dom"/>
</dbReference>
<evidence type="ECO:0000313" key="14">
    <source>
        <dbReference type="Proteomes" id="UP000186922"/>
    </source>
</evidence>
<dbReference type="InterPro" id="IPR029787">
    <property type="entry name" value="Nucleotide_cyclase"/>
</dbReference>
<evidence type="ECO:0000256" key="2">
    <source>
        <dbReference type="ARBA" id="ARBA00004167"/>
    </source>
</evidence>
<dbReference type="GO" id="GO:0005886">
    <property type="term" value="C:plasma membrane"/>
    <property type="evidence" value="ECO:0007669"/>
    <property type="project" value="TreeGrafter"/>
</dbReference>
<evidence type="ECO:0000256" key="5">
    <source>
        <dbReference type="ARBA" id="ARBA00022741"/>
    </source>
</evidence>
<dbReference type="AlphaFoldDB" id="A0A1D1UZJ9"/>
<dbReference type="SUPFAM" id="SSF55073">
    <property type="entry name" value="Nucleotide cyclase"/>
    <property type="match status" value="1"/>
</dbReference>
<comment type="subcellular location">
    <subcellularLocation>
        <location evidence="2">Membrane</location>
        <topology evidence="2">Single-pass membrane protein</topology>
    </subcellularLocation>
</comment>
<evidence type="ECO:0000259" key="12">
    <source>
        <dbReference type="PROSITE" id="PS50125"/>
    </source>
</evidence>
<reference evidence="13 14" key="1">
    <citation type="journal article" date="2016" name="Nat. Commun.">
        <title>Extremotolerant tardigrade genome and improved radiotolerance of human cultured cells by tardigrade-unique protein.</title>
        <authorList>
            <person name="Hashimoto T."/>
            <person name="Horikawa D.D."/>
            <person name="Saito Y."/>
            <person name="Kuwahara H."/>
            <person name="Kozuka-Hata H."/>
            <person name="Shin-I T."/>
            <person name="Minakuchi Y."/>
            <person name="Ohishi K."/>
            <person name="Motoyama A."/>
            <person name="Aizu T."/>
            <person name="Enomoto A."/>
            <person name="Kondo K."/>
            <person name="Tanaka S."/>
            <person name="Hara Y."/>
            <person name="Koshikawa S."/>
            <person name="Sagara H."/>
            <person name="Miura T."/>
            <person name="Yokobori S."/>
            <person name="Miyagawa K."/>
            <person name="Suzuki Y."/>
            <person name="Kubo T."/>
            <person name="Oyama M."/>
            <person name="Kohara Y."/>
            <person name="Fujiyama A."/>
            <person name="Arakawa K."/>
            <person name="Katayama T."/>
            <person name="Toyoda A."/>
            <person name="Kunieda T."/>
        </authorList>
    </citation>
    <scope>NUCLEOTIDE SEQUENCE [LARGE SCALE GENOMIC DNA]</scope>
    <source>
        <strain evidence="13 14">YOKOZUNA-1</strain>
    </source>
</reference>
<dbReference type="InterPro" id="IPR000719">
    <property type="entry name" value="Prot_kinase_dom"/>
</dbReference>
<keyword evidence="4" id="KW-0812">Transmembrane</keyword>
<dbReference type="GO" id="GO:0004672">
    <property type="term" value="F:protein kinase activity"/>
    <property type="evidence" value="ECO:0007669"/>
    <property type="project" value="InterPro"/>
</dbReference>
<keyword evidence="8" id="KW-0325">Glycoprotein</keyword>
<dbReference type="PROSITE" id="PS50125">
    <property type="entry name" value="GUANYLATE_CYCLASE_2"/>
    <property type="match status" value="1"/>
</dbReference>
<dbReference type="Proteomes" id="UP000186922">
    <property type="component" value="Unassembled WGS sequence"/>
</dbReference>
<evidence type="ECO:0000256" key="10">
    <source>
        <dbReference type="ARBA" id="ARBA00023293"/>
    </source>
</evidence>
<dbReference type="GO" id="GO:0035556">
    <property type="term" value="P:intracellular signal transduction"/>
    <property type="evidence" value="ECO:0007669"/>
    <property type="project" value="InterPro"/>
</dbReference>
<dbReference type="GO" id="GO:0007168">
    <property type="term" value="P:receptor guanylyl cyclase signaling pathway"/>
    <property type="evidence" value="ECO:0007669"/>
    <property type="project" value="TreeGrafter"/>
</dbReference>
<dbReference type="PANTHER" id="PTHR11920">
    <property type="entry name" value="GUANYLYL CYCLASE"/>
    <property type="match status" value="1"/>
</dbReference>
<comment type="caution">
    <text evidence="13">The sequence shown here is derived from an EMBL/GenBank/DDBJ whole genome shotgun (WGS) entry which is preliminary data.</text>
</comment>
<dbReference type="EC" id="4.6.1.2" evidence="3"/>
<dbReference type="OrthoDB" id="1890790at2759"/>
<evidence type="ECO:0000256" key="4">
    <source>
        <dbReference type="ARBA" id="ARBA00022692"/>
    </source>
</evidence>
<evidence type="ECO:0000256" key="1">
    <source>
        <dbReference type="ARBA" id="ARBA00001436"/>
    </source>
</evidence>
<evidence type="ECO:0000313" key="13">
    <source>
        <dbReference type="EMBL" id="GAU91893.1"/>
    </source>
</evidence>
<dbReference type="InterPro" id="IPR011009">
    <property type="entry name" value="Kinase-like_dom_sf"/>
</dbReference>
<accession>A0A1D1UZJ9</accession>
<dbReference type="GO" id="GO:0016941">
    <property type="term" value="F:natriuretic peptide receptor activity"/>
    <property type="evidence" value="ECO:0007669"/>
    <property type="project" value="TreeGrafter"/>
</dbReference>
<evidence type="ECO:0000256" key="9">
    <source>
        <dbReference type="ARBA" id="ARBA00023239"/>
    </source>
</evidence>
<keyword evidence="6" id="KW-1133">Transmembrane helix</keyword>
<dbReference type="SUPFAM" id="SSF56112">
    <property type="entry name" value="Protein kinase-like (PK-like)"/>
    <property type="match status" value="1"/>
</dbReference>
<evidence type="ECO:0000256" key="8">
    <source>
        <dbReference type="ARBA" id="ARBA00023180"/>
    </source>
</evidence>
<organism evidence="13 14">
    <name type="scientific">Ramazzottius varieornatus</name>
    <name type="common">Water bear</name>
    <name type="synonym">Tardigrade</name>
    <dbReference type="NCBI Taxonomy" id="947166"/>
    <lineage>
        <taxon>Eukaryota</taxon>
        <taxon>Metazoa</taxon>
        <taxon>Ecdysozoa</taxon>
        <taxon>Tardigrada</taxon>
        <taxon>Eutardigrada</taxon>
        <taxon>Parachela</taxon>
        <taxon>Hypsibioidea</taxon>
        <taxon>Ramazzottiidae</taxon>
        <taxon>Ramazzottius</taxon>
    </lineage>
</organism>
<keyword evidence="9" id="KW-0456">Lyase</keyword>
<keyword evidence="5" id="KW-0547">Nucleotide-binding</keyword>
<dbReference type="InterPro" id="IPR050401">
    <property type="entry name" value="Cyclic_nucleotide_synthase"/>
</dbReference>
<dbReference type="PANTHER" id="PTHR11920:SF494">
    <property type="entry name" value="ATRIAL NATRIURETIC PEPTIDE RECEPTOR 2"/>
    <property type="match status" value="1"/>
</dbReference>
<dbReference type="Gene3D" id="1.10.510.10">
    <property type="entry name" value="Transferase(Phosphotransferase) domain 1"/>
    <property type="match status" value="1"/>
</dbReference>
<proteinExistence type="predicted"/>
<evidence type="ECO:0000259" key="11">
    <source>
        <dbReference type="PROSITE" id="PS50011"/>
    </source>
</evidence>
<evidence type="ECO:0000256" key="3">
    <source>
        <dbReference type="ARBA" id="ARBA00012202"/>
    </source>
</evidence>
<keyword evidence="7" id="KW-0472">Membrane</keyword>
<dbReference type="GO" id="GO:0017046">
    <property type="term" value="F:peptide hormone binding"/>
    <property type="evidence" value="ECO:0007669"/>
    <property type="project" value="TreeGrafter"/>
</dbReference>
<dbReference type="STRING" id="947166.A0A1D1UZJ9"/>
<dbReference type="GO" id="GO:0004383">
    <property type="term" value="F:guanylate cyclase activity"/>
    <property type="evidence" value="ECO:0007669"/>
    <property type="project" value="UniProtKB-EC"/>
</dbReference>
<keyword evidence="14" id="KW-1185">Reference proteome</keyword>
<name>A0A1D1UZJ9_RAMVA</name>
<dbReference type="SMART" id="SM00044">
    <property type="entry name" value="CYCc"/>
    <property type="match status" value="1"/>
</dbReference>
<dbReference type="CDD" id="cd07302">
    <property type="entry name" value="CHD"/>
    <property type="match status" value="1"/>
</dbReference>
<feature type="domain" description="Protein kinase" evidence="11">
    <location>
        <begin position="1"/>
        <end position="171"/>
    </location>
</feature>
<gene>
    <name evidence="13" type="primary">RvY_04063</name>
    <name evidence="13" type="synonym">RvY_04063.1</name>
    <name evidence="13" type="ORF">RvY_04063-1</name>
</gene>
<dbReference type="Pfam" id="PF07714">
    <property type="entry name" value="PK_Tyr_Ser-Thr"/>
    <property type="match status" value="1"/>
</dbReference>
<comment type="catalytic activity">
    <reaction evidence="1">
        <text>GTP = 3',5'-cyclic GMP + diphosphate</text>
        <dbReference type="Rhea" id="RHEA:13665"/>
        <dbReference type="ChEBI" id="CHEBI:33019"/>
        <dbReference type="ChEBI" id="CHEBI:37565"/>
        <dbReference type="ChEBI" id="CHEBI:57746"/>
        <dbReference type="EC" id="4.6.1.2"/>
    </reaction>
</comment>
<evidence type="ECO:0000256" key="6">
    <source>
        <dbReference type="ARBA" id="ARBA00022989"/>
    </source>
</evidence>
<dbReference type="EMBL" id="BDGG01000002">
    <property type="protein sequence ID" value="GAU91893.1"/>
    <property type="molecule type" value="Genomic_DNA"/>
</dbReference>
<protein>
    <recommendedName>
        <fullName evidence="3">guanylate cyclase</fullName>
        <ecNumber evidence="3">4.6.1.2</ecNumber>
    </recommendedName>
</protein>
<keyword evidence="10" id="KW-0141">cGMP biosynthesis</keyword>
<feature type="domain" description="Guanylate cyclase" evidence="12">
    <location>
        <begin position="242"/>
        <end position="375"/>
    </location>
</feature>
<dbReference type="InterPro" id="IPR001054">
    <property type="entry name" value="A/G_cyclase"/>
</dbReference>
<sequence>MAFIQSSPVVSHGFLTDMACQVDSRFVLKIADFGFPSLRRDSDLDLVYNEQEDRDFHSLLWRAPEHLRRRMPPSGTPKGDAYSYAIVMQQIITLSEPFQSGSGPQNVESNSTRWKDIVIEVKRHATPPMRPPIPARACPPLMHELIEQCWDEDPGLRPNFVRIRAVIRKVIGKSGDNIVDHLVHRMNVHTSTLEHQVREQFAHFSEERQRTGELLKTILPRSVADAILQGRMVYPEKFDSVTIYVGSVLGFDEAINRKSASDVIKLVSQLYNVCDDVIAESNVYKVETVRDTYLLASGVPIRNGNRHAEEMAELALVLRKDVASISGFNSKLAKTKPFKLRAGLHTGPVVTGLVGHGAPRYCLFGDTITIANVLEKRGEAGKIHCSEATKALLEDLFVFMDRSHIETKDGLGKLTTFWLLGKD</sequence>
<dbReference type="GO" id="GO:0004016">
    <property type="term" value="F:adenylate cyclase activity"/>
    <property type="evidence" value="ECO:0007669"/>
    <property type="project" value="TreeGrafter"/>
</dbReference>
<dbReference type="PROSITE" id="PS50011">
    <property type="entry name" value="PROTEIN_KINASE_DOM"/>
    <property type="match status" value="1"/>
</dbReference>
<dbReference type="Pfam" id="PF00211">
    <property type="entry name" value="Guanylate_cyc"/>
    <property type="match status" value="1"/>
</dbReference>
<evidence type="ECO:0000256" key="7">
    <source>
        <dbReference type="ARBA" id="ARBA00023136"/>
    </source>
</evidence>
<dbReference type="Gene3D" id="6.10.250.780">
    <property type="match status" value="1"/>
</dbReference>
<dbReference type="Gene3D" id="3.30.70.1230">
    <property type="entry name" value="Nucleotide cyclase"/>
    <property type="match status" value="1"/>
</dbReference>
<dbReference type="GO" id="GO:0005524">
    <property type="term" value="F:ATP binding"/>
    <property type="evidence" value="ECO:0007669"/>
    <property type="project" value="InterPro"/>
</dbReference>